<dbReference type="Pfam" id="PF09339">
    <property type="entry name" value="HTH_IclR"/>
    <property type="match status" value="1"/>
</dbReference>
<dbReference type="InterPro" id="IPR036390">
    <property type="entry name" value="WH_DNA-bd_sf"/>
</dbReference>
<comment type="caution">
    <text evidence="2">The sequence shown here is derived from an EMBL/GenBank/DDBJ whole genome shotgun (WGS) entry which is preliminary data.</text>
</comment>
<evidence type="ECO:0000313" key="2">
    <source>
        <dbReference type="EMBL" id="OFV68437.1"/>
    </source>
</evidence>
<dbReference type="SUPFAM" id="SSF46785">
    <property type="entry name" value="Winged helix' DNA-binding domain"/>
    <property type="match status" value="1"/>
</dbReference>
<dbReference type="Gene3D" id="1.10.10.10">
    <property type="entry name" value="Winged helix-like DNA-binding domain superfamily/Winged helix DNA-binding domain"/>
    <property type="match status" value="1"/>
</dbReference>
<sequence>MKVKSKVLERRRVCLEHARSISHEKGYFTIKDIVNRTGMPRSTVQDWINRLVEEGCVKLIRERDGPIPAKYVSITRTFPASSCRRIFTTVEDDLIEIFHACRSEGCLEFCEWAHGGAGGVVRHVKKEGMLLHEIVEVGKKEIDLKRYSVGVMDVYVKDGIVYQRIASRGGPAYSLTEMMQFAEGVIEVRVEDHPDYTVGTILTEALEHLTIAVDDTDRGDRGATFALTLGLLNVLSTLPGVFPISHKVAFLKPDIPHRTVGNSVSFIELAIKPQILDTVIEESVRYLKSETLSDETGMAYRIGFKENADLRAFAAKARREEVSVEDAMRVAELANVGVLEVTGRRGIIGAVAALGLSGLPSELLFDPGAAFP</sequence>
<reference evidence="2" key="1">
    <citation type="submission" date="2016-05" db="EMBL/GenBank/DDBJ databases">
        <title>Microbial consortia oxidize butane by reversing methanogenesis.</title>
        <authorList>
            <person name="Laso-Perez R."/>
            <person name="Richter M."/>
            <person name="Wegener G."/>
            <person name="Musat F."/>
        </authorList>
    </citation>
    <scope>NUCLEOTIDE SEQUENCE [LARGE SCALE GENOMIC DNA]</scope>
    <source>
        <strain evidence="2">BOX2</strain>
    </source>
</reference>
<dbReference type="STRING" id="1838285.SCAL_000113"/>
<protein>
    <submittedName>
        <fullName evidence="2">Transcriptional regulator TrmB</fullName>
    </submittedName>
</protein>
<dbReference type="PANTHER" id="PTHR40705:SF2">
    <property type="entry name" value="DUF1743 DOMAIN-CONTAINING PROTEIN"/>
    <property type="match status" value="1"/>
</dbReference>
<dbReference type="InterPro" id="IPR005471">
    <property type="entry name" value="Tscrpt_reg_IclR_N"/>
</dbReference>
<dbReference type="InterPro" id="IPR036388">
    <property type="entry name" value="WH-like_DNA-bd_sf"/>
</dbReference>
<dbReference type="GO" id="GO:0003677">
    <property type="term" value="F:DNA binding"/>
    <property type="evidence" value="ECO:0007669"/>
    <property type="project" value="InterPro"/>
</dbReference>
<dbReference type="EMBL" id="LYOS01000001">
    <property type="protein sequence ID" value="OFV68437.1"/>
    <property type="molecule type" value="Genomic_DNA"/>
</dbReference>
<organism evidence="2 3">
    <name type="scientific">Candidatus Syntropharchaeum caldarium</name>
    <dbReference type="NCBI Taxonomy" id="1838285"/>
    <lineage>
        <taxon>Archaea</taxon>
        <taxon>Methanobacteriati</taxon>
        <taxon>Methanobacteriota</taxon>
        <taxon>Stenosarchaea group</taxon>
        <taxon>Methanomicrobia</taxon>
        <taxon>Methanosarcinales</taxon>
        <taxon>ANME-2 cluster</taxon>
        <taxon>Candidatus Syntropharchaeum</taxon>
    </lineage>
</organism>
<evidence type="ECO:0000313" key="3">
    <source>
        <dbReference type="Proteomes" id="UP000186940"/>
    </source>
</evidence>
<dbReference type="PANTHER" id="PTHR40705">
    <property type="entry name" value="TRNA(ILE2) 2-AGMATINYLCYTIDINE SYNTHETASE TIAS"/>
    <property type="match status" value="1"/>
</dbReference>
<dbReference type="Proteomes" id="UP000186940">
    <property type="component" value="Unassembled WGS sequence"/>
</dbReference>
<proteinExistence type="predicted"/>
<feature type="domain" description="HTH iclR-type" evidence="1">
    <location>
        <begin position="24"/>
        <end position="57"/>
    </location>
</feature>
<dbReference type="Gene3D" id="3.30.70.2200">
    <property type="match status" value="1"/>
</dbReference>
<dbReference type="GO" id="GO:0006355">
    <property type="term" value="P:regulation of DNA-templated transcription"/>
    <property type="evidence" value="ECO:0007669"/>
    <property type="project" value="InterPro"/>
</dbReference>
<dbReference type="AlphaFoldDB" id="A0A1F2PAV1"/>
<name>A0A1F2PAV1_9EURY</name>
<evidence type="ECO:0000259" key="1">
    <source>
        <dbReference type="Pfam" id="PF09339"/>
    </source>
</evidence>
<keyword evidence="3" id="KW-1185">Reference proteome</keyword>
<gene>
    <name evidence="2" type="ORF">SCAL_000113</name>
</gene>
<accession>A0A1F2PAV1</accession>